<feature type="domain" description="Methyltransferase putative zinc binding" evidence="1">
    <location>
        <begin position="16"/>
        <end position="76"/>
    </location>
</feature>
<evidence type="ECO:0000259" key="2">
    <source>
        <dbReference type="Pfam" id="PF08484"/>
    </source>
</evidence>
<dbReference type="InterPro" id="IPR029063">
    <property type="entry name" value="SAM-dependent_MTases_sf"/>
</dbReference>
<dbReference type="InterPro" id="IPR038576">
    <property type="entry name" value="Methyltransf_Zn-bd_dom_put_sf"/>
</dbReference>
<dbReference type="EMBL" id="AP023097">
    <property type="protein sequence ID" value="BCE76144.1"/>
    <property type="molecule type" value="Genomic_DNA"/>
</dbReference>
<dbReference type="Pfam" id="PF08484">
    <property type="entry name" value="Methyltransf_14"/>
    <property type="match status" value="1"/>
</dbReference>
<evidence type="ECO:0000313" key="3">
    <source>
        <dbReference type="EMBL" id="BCE76144.1"/>
    </source>
</evidence>
<dbReference type="InterPro" id="IPR013630">
    <property type="entry name" value="Methyltransf_Zn-bd_dom_put"/>
</dbReference>
<dbReference type="Gene3D" id="6.20.50.110">
    <property type="entry name" value="Methyltransferase, zinc-binding domain"/>
    <property type="match status" value="1"/>
</dbReference>
<evidence type="ECO:0008006" key="4">
    <source>
        <dbReference type="Google" id="ProtNLM"/>
    </source>
</evidence>
<feature type="domain" description="C-methyltransferase" evidence="2">
    <location>
        <begin position="257"/>
        <end position="396"/>
    </location>
</feature>
<dbReference type="OMA" id="FGIMHEP"/>
<dbReference type="Pfam" id="PF13489">
    <property type="entry name" value="Methyltransf_23"/>
    <property type="match status" value="1"/>
</dbReference>
<dbReference type="InterPro" id="IPR013691">
    <property type="entry name" value="MeTrfase_14"/>
</dbReference>
<dbReference type="PANTHER" id="PTHR43861:SF5">
    <property type="entry name" value="BLL5978 PROTEIN"/>
    <property type="match status" value="1"/>
</dbReference>
<name>A0A810BJG9_9BRAD</name>
<dbReference type="Gene3D" id="3.40.50.720">
    <property type="entry name" value="NAD(P)-binding Rossmann-like Domain"/>
    <property type="match status" value="1"/>
</dbReference>
<dbReference type="RefSeq" id="WP_011088719.1">
    <property type="nucleotide sequence ID" value="NZ_AJQI01000309.1"/>
</dbReference>
<dbReference type="PANTHER" id="PTHR43861">
    <property type="entry name" value="TRANS-ACONITATE 2-METHYLTRANSFERASE-RELATED"/>
    <property type="match status" value="1"/>
</dbReference>
<dbReference type="Pfam" id="PF08421">
    <property type="entry name" value="Methyltransf_13"/>
    <property type="match status" value="1"/>
</dbReference>
<gene>
    <name evidence="3" type="ORF">XF8B_62550</name>
</gene>
<dbReference type="SUPFAM" id="SSF53335">
    <property type="entry name" value="S-adenosyl-L-methionine-dependent methyltransferases"/>
    <property type="match status" value="1"/>
</dbReference>
<organism evidence="3">
    <name type="scientific">Bradyrhizobium diazoefficiens</name>
    <dbReference type="NCBI Taxonomy" id="1355477"/>
    <lineage>
        <taxon>Bacteria</taxon>
        <taxon>Pseudomonadati</taxon>
        <taxon>Pseudomonadota</taxon>
        <taxon>Alphaproteobacteria</taxon>
        <taxon>Hyphomicrobiales</taxon>
        <taxon>Nitrobacteraceae</taxon>
        <taxon>Bradyrhizobium</taxon>
    </lineage>
</organism>
<protein>
    <recommendedName>
        <fullName evidence="4">Methyltransferase</fullName>
    </recommendedName>
</protein>
<accession>A0A810BJG9</accession>
<sequence length="414" mass="45396">MMTTTSTRPLTEIKSCEVCGNDKLVPVLDLGLHPLCDDLVAVGDSRQCREYPILIDFCPTCATGHQRFQVPKEDLFPKDYHYRSRFTADVLSGMKGLVATCAERMGPLTGKIALDIGCNDGSLLDFFREAGATTAGIEPTGAAQDAAAKGHFVVQNYLSTETAAEIRRAVGTPDIITFTNVFAHIEDLNGVLAALKALLGPQTVIVIENHYLGAVLDRHQFDTFYHEHPRTYSYKSFSFIARSLGLDIVNVEFPARYGGNIRVILGHAAKSDAVAAEIVARENNFRAEFAQLARDVELWKARKGEELKKIIAAHGPVRAKAFPGRAAILVKLLGLTEKEIVAVHEKPGSIKIGHYVPGTRIPIVSDDELFAHGDQGKPLLNLAWHISREIRQYLQENGYKGPVIDVLGADDFHA</sequence>
<proteinExistence type="predicted"/>
<dbReference type="Gene3D" id="3.40.50.150">
    <property type="entry name" value="Vaccinia Virus protein VP39"/>
    <property type="match status" value="1"/>
</dbReference>
<evidence type="ECO:0000259" key="1">
    <source>
        <dbReference type="Pfam" id="PF08421"/>
    </source>
</evidence>
<reference evidence="3" key="1">
    <citation type="submission" date="2020-05" db="EMBL/GenBank/DDBJ databases">
        <title>Complete genome sequence of Bradyrhizobium diazoefficiens XF8 isolated from soybean nodule.</title>
        <authorList>
            <person name="Noda R."/>
            <person name="Kakizaki K."/>
            <person name="Minamisawa K."/>
        </authorList>
    </citation>
    <scope>NUCLEOTIDE SEQUENCE</scope>
    <source>
        <strain evidence="3">XF8</strain>
    </source>
</reference>
<dbReference type="AlphaFoldDB" id="A0A810BJG9"/>